<reference evidence="2 3" key="1">
    <citation type="submission" date="2020-08" db="EMBL/GenBank/DDBJ databases">
        <title>Putative novel bacterial strains isolated from necrotic wheat leaf tissues caused by Xanthomonas translucens.</title>
        <authorList>
            <person name="Tambong J.T."/>
        </authorList>
    </citation>
    <scope>NUCLEOTIDE SEQUENCE [LARGE SCALE GENOMIC DNA]</scope>
    <source>
        <strain evidence="2 3">DOAB 1069</strain>
    </source>
</reference>
<protein>
    <submittedName>
        <fullName evidence="2">Uncharacterized protein</fullName>
    </submittedName>
</protein>
<sequence length="57" mass="6580">MKRVWLALTFSFLAANVWAVPAPEREPSAEMKMSLQRVHETIAQDGHAQLIKQYQRV</sequence>
<name>A0ABR7B6S4_9PSED</name>
<feature type="signal peptide" evidence="1">
    <location>
        <begin position="1"/>
        <end position="19"/>
    </location>
</feature>
<evidence type="ECO:0000256" key="1">
    <source>
        <dbReference type="SAM" id="SignalP"/>
    </source>
</evidence>
<gene>
    <name evidence="2" type="ORF">H8S59_24160</name>
</gene>
<evidence type="ECO:0000313" key="3">
    <source>
        <dbReference type="Proteomes" id="UP000651852"/>
    </source>
</evidence>
<keyword evidence="1" id="KW-0732">Signal</keyword>
<accession>A0ABR7B6S4</accession>
<dbReference type="EMBL" id="JACONW010000185">
    <property type="protein sequence ID" value="MBC3952875.1"/>
    <property type="molecule type" value="Genomic_DNA"/>
</dbReference>
<dbReference type="RefSeq" id="WP_176469998.1">
    <property type="nucleotide sequence ID" value="NZ_JACONW010000185.1"/>
</dbReference>
<keyword evidence="3" id="KW-1185">Reference proteome</keyword>
<comment type="caution">
    <text evidence="2">The sequence shown here is derived from an EMBL/GenBank/DDBJ whole genome shotgun (WGS) entry which is preliminary data.</text>
</comment>
<feature type="chain" id="PRO_5045641654" evidence="1">
    <location>
        <begin position="20"/>
        <end position="57"/>
    </location>
</feature>
<dbReference type="Proteomes" id="UP000651852">
    <property type="component" value="Unassembled WGS sequence"/>
</dbReference>
<proteinExistence type="predicted"/>
<organism evidence="2 3">
    <name type="scientific">Pseudomonas folii</name>
    <dbReference type="NCBI Taxonomy" id="2762593"/>
    <lineage>
        <taxon>Bacteria</taxon>
        <taxon>Pseudomonadati</taxon>
        <taxon>Pseudomonadota</taxon>
        <taxon>Gammaproteobacteria</taxon>
        <taxon>Pseudomonadales</taxon>
        <taxon>Pseudomonadaceae</taxon>
        <taxon>Pseudomonas</taxon>
    </lineage>
</organism>
<evidence type="ECO:0000313" key="2">
    <source>
        <dbReference type="EMBL" id="MBC3952875.1"/>
    </source>
</evidence>